<evidence type="ECO:0000256" key="1">
    <source>
        <dbReference type="ARBA" id="ARBA00004163"/>
    </source>
</evidence>
<dbReference type="InterPro" id="IPR005606">
    <property type="entry name" value="Sec20"/>
</dbReference>
<reference evidence="13 14" key="1">
    <citation type="journal article" date="2020" name="ISME J.">
        <title>Uncovering the hidden diversity of litter-decomposition mechanisms in mushroom-forming fungi.</title>
        <authorList>
            <person name="Floudas D."/>
            <person name="Bentzer J."/>
            <person name="Ahren D."/>
            <person name="Johansson T."/>
            <person name="Persson P."/>
            <person name="Tunlid A."/>
        </authorList>
    </citation>
    <scope>NUCLEOTIDE SEQUENCE [LARGE SCALE GENOMIC DNA]</scope>
    <source>
        <strain evidence="13 14">CBS 101986</strain>
    </source>
</reference>
<dbReference type="GO" id="GO:0005484">
    <property type="term" value="F:SNAP receptor activity"/>
    <property type="evidence" value="ECO:0007669"/>
    <property type="project" value="InterPro"/>
</dbReference>
<keyword evidence="4" id="KW-0256">Endoplasmic reticulum</keyword>
<evidence type="ECO:0000259" key="12">
    <source>
        <dbReference type="Pfam" id="PF03908"/>
    </source>
</evidence>
<comment type="caution">
    <text evidence="13">The sequence shown here is derived from an EMBL/GenBank/DDBJ whole genome shotgun (WGS) entry which is preliminary data.</text>
</comment>
<keyword evidence="3 11" id="KW-0812">Transmembrane</keyword>
<evidence type="ECO:0000256" key="9">
    <source>
        <dbReference type="ARBA" id="ARBA00037934"/>
    </source>
</evidence>
<keyword evidence="2" id="KW-0813">Transport</keyword>
<evidence type="ECO:0000256" key="6">
    <source>
        <dbReference type="ARBA" id="ARBA00022989"/>
    </source>
</evidence>
<comment type="subcellular location">
    <subcellularLocation>
        <location evidence="1">Endoplasmic reticulum membrane</location>
        <topology evidence="1">Single-pass type IV membrane protein</topology>
    </subcellularLocation>
</comment>
<dbReference type="InterPro" id="IPR056173">
    <property type="entry name" value="Sec20_C"/>
</dbReference>
<evidence type="ECO:0000313" key="14">
    <source>
        <dbReference type="Proteomes" id="UP000567179"/>
    </source>
</evidence>
<evidence type="ECO:0000256" key="2">
    <source>
        <dbReference type="ARBA" id="ARBA00022448"/>
    </source>
</evidence>
<accession>A0A8H5AY39</accession>
<evidence type="ECO:0000256" key="5">
    <source>
        <dbReference type="ARBA" id="ARBA00022892"/>
    </source>
</evidence>
<keyword evidence="6 11" id="KW-1133">Transmembrane helix</keyword>
<protein>
    <recommendedName>
        <fullName evidence="12">Sec20 C-terminal domain-containing protein</fullName>
    </recommendedName>
</protein>
<evidence type="ECO:0000256" key="4">
    <source>
        <dbReference type="ARBA" id="ARBA00022824"/>
    </source>
</evidence>
<feature type="compositionally biased region" description="Low complexity" evidence="10">
    <location>
        <begin position="304"/>
        <end position="339"/>
    </location>
</feature>
<feature type="domain" description="Sec20 C-terminal" evidence="12">
    <location>
        <begin position="147"/>
        <end position="236"/>
    </location>
</feature>
<sequence length="360" mass="39095">MAPIPSRLHADAVALISTCEGRHNHISKTLITELGACVGPYPVQQRLAEDIRDATAGLCRQIDELEMMVDDQQGEKTRRELWEIVSGFRGKVETLRRDTRAALLASKKAIDSRARSNREELLAFSSTPMEKQTSSEKTTEDALMKANSDVTDALRRTVALMQSELERSVLSTQLLDESTATLRSTSLQHDTLHNVMSISKQLVTALEKSDWMDRVLILSGFVFFILVVLFILKQRIVDRGLRIAFWWTRFIPSFGDDGRLLQEAEKGVASAVAEASSTVVAAAVTVSSTVASVAAEILGSATGTPSDPATPSSSPDDTLPSESIASLESSPSPETSSPTRGTAEQDSSAQASTEHIHIEL</sequence>
<dbReference type="GO" id="GO:0005789">
    <property type="term" value="C:endoplasmic reticulum membrane"/>
    <property type="evidence" value="ECO:0007669"/>
    <property type="project" value="UniProtKB-SubCell"/>
</dbReference>
<dbReference type="Pfam" id="PF03908">
    <property type="entry name" value="Sec20"/>
    <property type="match status" value="1"/>
</dbReference>
<proteinExistence type="inferred from homology"/>
<dbReference type="EMBL" id="JAACJJ010000056">
    <property type="protein sequence ID" value="KAF5313071.1"/>
    <property type="molecule type" value="Genomic_DNA"/>
</dbReference>
<feature type="compositionally biased region" description="Polar residues" evidence="10">
    <location>
        <begin position="340"/>
        <end position="353"/>
    </location>
</feature>
<dbReference type="PANTHER" id="PTHR12825:SF0">
    <property type="entry name" value="VESICLE TRANSPORT PROTEIN SEC20"/>
    <property type="match status" value="1"/>
</dbReference>
<evidence type="ECO:0000313" key="13">
    <source>
        <dbReference type="EMBL" id="KAF5313071.1"/>
    </source>
</evidence>
<evidence type="ECO:0000256" key="10">
    <source>
        <dbReference type="SAM" id="MobiDB-lite"/>
    </source>
</evidence>
<dbReference type="GO" id="GO:0031201">
    <property type="term" value="C:SNARE complex"/>
    <property type="evidence" value="ECO:0007669"/>
    <property type="project" value="TreeGrafter"/>
</dbReference>
<dbReference type="GO" id="GO:0006890">
    <property type="term" value="P:retrograde vesicle-mediated transport, Golgi to endoplasmic reticulum"/>
    <property type="evidence" value="ECO:0007669"/>
    <property type="project" value="InterPro"/>
</dbReference>
<feature type="transmembrane region" description="Helical" evidence="11">
    <location>
        <begin position="211"/>
        <end position="232"/>
    </location>
</feature>
<name>A0A8H5AY39_9AGAR</name>
<dbReference type="OrthoDB" id="46868at2759"/>
<evidence type="ECO:0000256" key="11">
    <source>
        <dbReference type="SAM" id="Phobius"/>
    </source>
</evidence>
<gene>
    <name evidence="13" type="ORF">D9619_002536</name>
</gene>
<keyword evidence="8 11" id="KW-0472">Membrane</keyword>
<keyword evidence="14" id="KW-1185">Reference proteome</keyword>
<dbReference type="Proteomes" id="UP000567179">
    <property type="component" value="Unassembled WGS sequence"/>
</dbReference>
<dbReference type="AlphaFoldDB" id="A0A8H5AY39"/>
<dbReference type="PANTHER" id="PTHR12825">
    <property type="entry name" value="BNIP1-RELATED"/>
    <property type="match status" value="1"/>
</dbReference>
<keyword evidence="7" id="KW-0175">Coiled coil</keyword>
<evidence type="ECO:0000256" key="8">
    <source>
        <dbReference type="ARBA" id="ARBA00023136"/>
    </source>
</evidence>
<evidence type="ECO:0000256" key="7">
    <source>
        <dbReference type="ARBA" id="ARBA00023054"/>
    </source>
</evidence>
<organism evidence="13 14">
    <name type="scientific">Psilocybe cf. subviscida</name>
    <dbReference type="NCBI Taxonomy" id="2480587"/>
    <lineage>
        <taxon>Eukaryota</taxon>
        <taxon>Fungi</taxon>
        <taxon>Dikarya</taxon>
        <taxon>Basidiomycota</taxon>
        <taxon>Agaricomycotina</taxon>
        <taxon>Agaricomycetes</taxon>
        <taxon>Agaricomycetidae</taxon>
        <taxon>Agaricales</taxon>
        <taxon>Agaricineae</taxon>
        <taxon>Strophariaceae</taxon>
        <taxon>Psilocybe</taxon>
    </lineage>
</organism>
<keyword evidence="5" id="KW-0931">ER-Golgi transport</keyword>
<comment type="similarity">
    <text evidence="9">Belongs to the SEC20 family.</text>
</comment>
<feature type="region of interest" description="Disordered" evidence="10">
    <location>
        <begin position="301"/>
        <end position="360"/>
    </location>
</feature>
<evidence type="ECO:0000256" key="3">
    <source>
        <dbReference type="ARBA" id="ARBA00022692"/>
    </source>
</evidence>